<evidence type="ECO:0000313" key="4">
    <source>
        <dbReference type="Proteomes" id="UP001519288"/>
    </source>
</evidence>
<organism evidence="3 4">
    <name type="scientific">Paenibacillus shirakamiensis</name>
    <dbReference type="NCBI Taxonomy" id="1265935"/>
    <lineage>
        <taxon>Bacteria</taxon>
        <taxon>Bacillati</taxon>
        <taxon>Bacillota</taxon>
        <taxon>Bacilli</taxon>
        <taxon>Bacillales</taxon>
        <taxon>Paenibacillaceae</taxon>
        <taxon>Paenibacillus</taxon>
    </lineage>
</organism>
<comment type="caution">
    <text evidence="3">The sequence shown here is derived from an EMBL/GenBank/DDBJ whole genome shotgun (WGS) entry which is preliminary data.</text>
</comment>
<dbReference type="Pfam" id="PF05360">
    <property type="entry name" value="YiaAB"/>
    <property type="match status" value="1"/>
</dbReference>
<sequence>MQKYRRRNTPAFTFLAYFTLFAGVALFGIGMYNANMQLNEKGYYIAVMILVAVGAILTQKVTRDNSEDNDILAEQNRTNPPSV</sequence>
<evidence type="ECO:0000313" key="3">
    <source>
        <dbReference type="EMBL" id="MBP2001525.1"/>
    </source>
</evidence>
<feature type="transmembrane region" description="Helical" evidence="1">
    <location>
        <begin position="42"/>
        <end position="58"/>
    </location>
</feature>
<dbReference type="EMBL" id="JAGGLD010000004">
    <property type="protein sequence ID" value="MBP2001525.1"/>
    <property type="molecule type" value="Genomic_DNA"/>
</dbReference>
<dbReference type="InterPro" id="IPR008024">
    <property type="entry name" value="YiaAB"/>
</dbReference>
<dbReference type="PANTHER" id="PTHR37290:SF1">
    <property type="entry name" value="INNER MEMBRANE PROTEIN YIAA"/>
    <property type="match status" value="1"/>
</dbReference>
<keyword evidence="1" id="KW-0472">Membrane</keyword>
<gene>
    <name evidence="3" type="ORF">J2Z69_002570</name>
</gene>
<keyword evidence="4" id="KW-1185">Reference proteome</keyword>
<accession>A0ABS4JII2</accession>
<protein>
    <submittedName>
        <fullName evidence="3">Membrane protein YiaA</fullName>
    </submittedName>
</protein>
<dbReference type="Proteomes" id="UP001519288">
    <property type="component" value="Unassembled WGS sequence"/>
</dbReference>
<name>A0ABS4JII2_9BACL</name>
<dbReference type="InterPro" id="IPR038972">
    <property type="entry name" value="YiaA-like"/>
</dbReference>
<dbReference type="RefSeq" id="WP_209863021.1">
    <property type="nucleotide sequence ID" value="NZ_JAGGLD010000004.1"/>
</dbReference>
<dbReference type="PANTHER" id="PTHR37290">
    <property type="entry name" value="INNER MEMBRANE PROTEIN YIAA-RELATED"/>
    <property type="match status" value="1"/>
</dbReference>
<feature type="domain" description="YiaAB two helix" evidence="2">
    <location>
        <begin position="12"/>
        <end position="64"/>
    </location>
</feature>
<reference evidence="3 4" key="1">
    <citation type="submission" date="2021-03" db="EMBL/GenBank/DDBJ databases">
        <title>Genomic Encyclopedia of Type Strains, Phase IV (KMG-IV): sequencing the most valuable type-strain genomes for metagenomic binning, comparative biology and taxonomic classification.</title>
        <authorList>
            <person name="Goeker M."/>
        </authorList>
    </citation>
    <scope>NUCLEOTIDE SEQUENCE [LARGE SCALE GENOMIC DNA]</scope>
    <source>
        <strain evidence="3 4">DSM 26806</strain>
    </source>
</reference>
<evidence type="ECO:0000256" key="1">
    <source>
        <dbReference type="SAM" id="Phobius"/>
    </source>
</evidence>
<evidence type="ECO:0000259" key="2">
    <source>
        <dbReference type="Pfam" id="PF05360"/>
    </source>
</evidence>
<feature type="transmembrane region" description="Helical" evidence="1">
    <location>
        <begin position="12"/>
        <end position="30"/>
    </location>
</feature>
<keyword evidence="1" id="KW-0812">Transmembrane</keyword>
<keyword evidence="1" id="KW-1133">Transmembrane helix</keyword>
<proteinExistence type="predicted"/>